<evidence type="ECO:0000313" key="1">
    <source>
        <dbReference type="EMBL" id="SVE34573.1"/>
    </source>
</evidence>
<dbReference type="InterPro" id="IPR051161">
    <property type="entry name" value="Mannose-6P_isomerase_type2"/>
</dbReference>
<dbReference type="InterPro" id="IPR029044">
    <property type="entry name" value="Nucleotide-diphossugar_trans"/>
</dbReference>
<dbReference type="AlphaFoldDB" id="A0A383CR99"/>
<evidence type="ECO:0008006" key="2">
    <source>
        <dbReference type="Google" id="ProtNLM"/>
    </source>
</evidence>
<dbReference type="SUPFAM" id="SSF159283">
    <property type="entry name" value="Guanosine diphospho-D-mannose pyrophosphorylase/mannose-6-phosphate isomerase linker domain"/>
    <property type="match status" value="1"/>
</dbReference>
<dbReference type="GO" id="GO:0004475">
    <property type="term" value="F:mannose-1-phosphate guanylyltransferase (GTP) activity"/>
    <property type="evidence" value="ECO:0007669"/>
    <property type="project" value="TreeGrafter"/>
</dbReference>
<accession>A0A383CR99</accession>
<proteinExistence type="predicted"/>
<gene>
    <name evidence="1" type="ORF">METZ01_LOCUS487427</name>
</gene>
<dbReference type="PANTHER" id="PTHR46390:SF1">
    <property type="entry name" value="MANNOSE-1-PHOSPHATE GUANYLYLTRANSFERASE"/>
    <property type="match status" value="1"/>
</dbReference>
<dbReference type="PANTHER" id="PTHR46390">
    <property type="entry name" value="MANNOSE-1-PHOSPHATE GUANYLYLTRANSFERASE"/>
    <property type="match status" value="1"/>
</dbReference>
<dbReference type="SUPFAM" id="SSF53448">
    <property type="entry name" value="Nucleotide-diphospho-sugar transferases"/>
    <property type="match status" value="1"/>
</dbReference>
<organism evidence="1">
    <name type="scientific">marine metagenome</name>
    <dbReference type="NCBI Taxonomy" id="408172"/>
    <lineage>
        <taxon>unclassified sequences</taxon>
        <taxon>metagenomes</taxon>
        <taxon>ecological metagenomes</taxon>
    </lineage>
</organism>
<dbReference type="Gene3D" id="3.90.550.10">
    <property type="entry name" value="Spore Coat Polysaccharide Biosynthesis Protein SpsA, Chain A"/>
    <property type="match status" value="1"/>
</dbReference>
<dbReference type="EMBL" id="UINC01210903">
    <property type="protein sequence ID" value="SVE34573.1"/>
    <property type="molecule type" value="Genomic_DNA"/>
</dbReference>
<dbReference type="GO" id="GO:0009298">
    <property type="term" value="P:GDP-mannose biosynthetic process"/>
    <property type="evidence" value="ECO:0007669"/>
    <property type="project" value="TreeGrafter"/>
</dbReference>
<feature type="non-terminal residue" evidence="1">
    <location>
        <position position="1"/>
    </location>
</feature>
<reference evidence="1" key="1">
    <citation type="submission" date="2018-05" db="EMBL/GenBank/DDBJ databases">
        <authorList>
            <person name="Lanie J.A."/>
            <person name="Ng W.-L."/>
            <person name="Kazmierczak K.M."/>
            <person name="Andrzejewski T.M."/>
            <person name="Davidsen T.M."/>
            <person name="Wayne K.J."/>
            <person name="Tettelin H."/>
            <person name="Glass J.I."/>
            <person name="Rusch D."/>
            <person name="Podicherti R."/>
            <person name="Tsui H.-C.T."/>
            <person name="Winkler M.E."/>
        </authorList>
    </citation>
    <scope>NUCLEOTIDE SEQUENCE</scope>
</reference>
<name>A0A383CR99_9ZZZZ</name>
<protein>
    <recommendedName>
        <fullName evidence="2">Mannose-6-phosphate isomerase type II C-terminal domain-containing protein</fullName>
    </recommendedName>
</protein>
<sequence>YLWNSGIFVWHCADLLTAVEAHAHELHRAIPLLSQGDVQGFFDVANPIAIDVGVLERAGRIAATEARFEWDGLGVWTAVARSRGVDDRGNSVVGAARLLASERNVVWTESMRATLIGVSDIVVVEANDELLVLSRSEADRLNLHIRELEERDNTSPASDTKESV</sequence>